<dbReference type="NCBIfam" id="TIGR02407">
    <property type="entry name" value="ectoine_ectB"/>
    <property type="match status" value="1"/>
</dbReference>
<dbReference type="Proteomes" id="UP000193224">
    <property type="component" value="Unassembled WGS sequence"/>
</dbReference>
<evidence type="ECO:0000256" key="7">
    <source>
        <dbReference type="RuleBase" id="RU365034"/>
    </source>
</evidence>
<dbReference type="AlphaFoldDB" id="A0A1X7BU98"/>
<dbReference type="Pfam" id="PF00202">
    <property type="entry name" value="Aminotran_3"/>
    <property type="match status" value="1"/>
</dbReference>
<proteinExistence type="inferred from homology"/>
<dbReference type="InterPro" id="IPR012773">
    <property type="entry name" value="Ectoine_EctB"/>
</dbReference>
<dbReference type="PANTHER" id="PTHR43552:SF2">
    <property type="entry name" value="DIAMINOBUTYRATE--2-OXOGLUTARATE TRANSAMINASE"/>
    <property type="match status" value="1"/>
</dbReference>
<comment type="function">
    <text evidence="7">Catalyzes reversively the conversion of L-aspartate beta-semialdehyde (ASA) to L-2,4-diaminobutyrate (DABA) by transamination with L-glutamate.</text>
</comment>
<dbReference type="EMBL" id="FWXB01000012">
    <property type="protein sequence ID" value="SMC13261.1"/>
    <property type="molecule type" value="Genomic_DNA"/>
</dbReference>
<dbReference type="RefSeq" id="WP_085801206.1">
    <property type="nucleotide sequence ID" value="NZ_FWXB01000012.1"/>
</dbReference>
<protein>
    <recommendedName>
        <fullName evidence="7">Diaminobutyrate--2-oxoglutarate transaminase</fullName>
        <ecNumber evidence="7">2.6.1.76</ecNumber>
    </recommendedName>
    <alternativeName>
        <fullName evidence="7">DABA aminotransferase</fullName>
    </alternativeName>
</protein>
<name>A0A1X7BU98_9RHOB</name>
<dbReference type="EC" id="2.6.1.76" evidence="7"/>
<dbReference type="InterPro" id="IPR049704">
    <property type="entry name" value="Aminotrans_3_PPA_site"/>
</dbReference>
<evidence type="ECO:0000313" key="8">
    <source>
        <dbReference type="EMBL" id="SMC13261.1"/>
    </source>
</evidence>
<dbReference type="UniPathway" id="UPA00067">
    <property type="reaction ID" value="UER00121"/>
</dbReference>
<dbReference type="InterPro" id="IPR005814">
    <property type="entry name" value="Aminotrans_3"/>
</dbReference>
<sequence>MSNIQPLHRIKAESETDPFLHESEVRSYCRSFDATFSTAKGSRLTCANGRSYIDFLAGCSALNYGHNDPDMVAALLEYLETGGVAMGLDLHTQAKAQFIDTFVRLILEPRSLAYRLQFPGPTGTNAVEAAMKLARKVTGRLQIIAFTNGFHGCSTGALAATANRHHRMGAAVQLHGVTRAYFDGYLGPDVDTADQLDKALSDPSSGFDLPAAILVETVQGEGGLNVASGGWMQKIAAIARKHGALLIVDDIQAGCGRTGSFFSFEPHEIAPDIVVLSKSLSGFGLPMSLVLIHPDIDQWAPGEHNGTFRGNSLAFITAAIALGKFWSDDGLMRDARRRGKMIRAALEDMARLIPAARVKGRGMMLGLDVGNGRVAGAISRRCFATGLIIETSGARGEVVKVLAPLTTPDEVLGDGLGILRAAVEQQAARTPRAS</sequence>
<dbReference type="PANTHER" id="PTHR43552">
    <property type="entry name" value="DIAMINOBUTYRATE--2-OXOGLUTARATE AMINOTRANSFERASE"/>
    <property type="match status" value="1"/>
</dbReference>
<keyword evidence="5 6" id="KW-0663">Pyridoxal phosphate</keyword>
<dbReference type="NCBIfam" id="TIGR00709">
    <property type="entry name" value="dat"/>
    <property type="match status" value="1"/>
</dbReference>
<dbReference type="GO" id="GO:0045303">
    <property type="term" value="F:diaminobutyrate-2-oxoglutarate transaminase activity"/>
    <property type="evidence" value="ECO:0007669"/>
    <property type="project" value="UniProtKB-EC"/>
</dbReference>
<comment type="catalytic activity">
    <reaction evidence="7">
        <text>L-2,4-diaminobutanoate + 2-oxoglutarate = L-aspartate 4-semialdehyde + L-glutamate</text>
        <dbReference type="Rhea" id="RHEA:11160"/>
        <dbReference type="ChEBI" id="CHEBI:16810"/>
        <dbReference type="ChEBI" id="CHEBI:29985"/>
        <dbReference type="ChEBI" id="CHEBI:58761"/>
        <dbReference type="ChEBI" id="CHEBI:537519"/>
        <dbReference type="EC" id="2.6.1.76"/>
    </reaction>
</comment>
<dbReference type="InterPro" id="IPR015421">
    <property type="entry name" value="PyrdxlP-dep_Trfase_major"/>
</dbReference>
<dbReference type="CDD" id="cd00610">
    <property type="entry name" value="OAT_like"/>
    <property type="match status" value="1"/>
</dbReference>
<evidence type="ECO:0000256" key="3">
    <source>
        <dbReference type="ARBA" id="ARBA00022576"/>
    </source>
</evidence>
<dbReference type="InterPro" id="IPR004637">
    <property type="entry name" value="Dat"/>
</dbReference>
<keyword evidence="4 7" id="KW-0808">Transferase</keyword>
<accession>A0A1X7BU98</accession>
<dbReference type="SUPFAM" id="SSF53383">
    <property type="entry name" value="PLP-dependent transferases"/>
    <property type="match status" value="1"/>
</dbReference>
<organism evidence="8 9">
    <name type="scientific">Roseovarius aestuarii</name>
    <dbReference type="NCBI Taxonomy" id="475083"/>
    <lineage>
        <taxon>Bacteria</taxon>
        <taxon>Pseudomonadati</taxon>
        <taxon>Pseudomonadota</taxon>
        <taxon>Alphaproteobacteria</taxon>
        <taxon>Rhodobacterales</taxon>
        <taxon>Roseobacteraceae</taxon>
        <taxon>Roseovarius</taxon>
    </lineage>
</organism>
<evidence type="ECO:0000256" key="4">
    <source>
        <dbReference type="ARBA" id="ARBA00022679"/>
    </source>
</evidence>
<dbReference type="NCBIfam" id="NF006733">
    <property type="entry name" value="PRK09264.1"/>
    <property type="match status" value="1"/>
</dbReference>
<dbReference type="Gene3D" id="3.90.1150.10">
    <property type="entry name" value="Aspartate Aminotransferase, domain 1"/>
    <property type="match status" value="1"/>
</dbReference>
<keyword evidence="3 7" id="KW-0032">Aminotransferase</keyword>
<dbReference type="GO" id="GO:0047307">
    <property type="term" value="F:diaminobutyrate-pyruvate transaminase activity"/>
    <property type="evidence" value="ECO:0007669"/>
    <property type="project" value="InterPro"/>
</dbReference>
<dbReference type="InterPro" id="IPR015422">
    <property type="entry name" value="PyrdxlP-dep_Trfase_small"/>
</dbReference>
<evidence type="ECO:0000256" key="6">
    <source>
        <dbReference type="RuleBase" id="RU003560"/>
    </source>
</evidence>
<evidence type="ECO:0000256" key="2">
    <source>
        <dbReference type="ARBA" id="ARBA00008954"/>
    </source>
</evidence>
<dbReference type="PIRSF" id="PIRSF000521">
    <property type="entry name" value="Transaminase_4ab_Lys_Orn"/>
    <property type="match status" value="1"/>
</dbReference>
<dbReference type="Gene3D" id="3.40.640.10">
    <property type="entry name" value="Type I PLP-dependent aspartate aminotransferase-like (Major domain)"/>
    <property type="match status" value="1"/>
</dbReference>
<dbReference type="GO" id="GO:0030170">
    <property type="term" value="F:pyridoxal phosphate binding"/>
    <property type="evidence" value="ECO:0007669"/>
    <property type="project" value="InterPro"/>
</dbReference>
<dbReference type="OrthoDB" id="9801834at2"/>
<comment type="similarity">
    <text evidence="2 6">Belongs to the class-III pyridoxal-phosphate-dependent aminotransferase family.</text>
</comment>
<dbReference type="PROSITE" id="PS00600">
    <property type="entry name" value="AA_TRANSFER_CLASS_3"/>
    <property type="match status" value="1"/>
</dbReference>
<evidence type="ECO:0000256" key="5">
    <source>
        <dbReference type="ARBA" id="ARBA00022898"/>
    </source>
</evidence>
<dbReference type="InterPro" id="IPR015424">
    <property type="entry name" value="PyrdxlP-dep_Trfase"/>
</dbReference>
<gene>
    <name evidence="8" type="primary">ectB</name>
    <name evidence="8" type="ORF">ROA7745_03106</name>
</gene>
<evidence type="ECO:0000313" key="9">
    <source>
        <dbReference type="Proteomes" id="UP000193224"/>
    </source>
</evidence>
<reference evidence="8 9" key="1">
    <citation type="submission" date="2017-03" db="EMBL/GenBank/DDBJ databases">
        <authorList>
            <person name="Afonso C.L."/>
            <person name="Miller P.J."/>
            <person name="Scott M.A."/>
            <person name="Spackman E."/>
            <person name="Goraichik I."/>
            <person name="Dimitrov K.M."/>
            <person name="Suarez D.L."/>
            <person name="Swayne D.E."/>
        </authorList>
    </citation>
    <scope>NUCLEOTIDE SEQUENCE [LARGE SCALE GENOMIC DNA]</scope>
    <source>
        <strain evidence="8 9">CECT 7745</strain>
    </source>
</reference>
<evidence type="ECO:0000256" key="1">
    <source>
        <dbReference type="ARBA" id="ARBA00001933"/>
    </source>
</evidence>
<comment type="pathway">
    <text evidence="7">Amine and polyamine biosynthesis; ectoine biosynthesis; L-ectoine from L-aspartate 4-semialdehyde: step 1/3.</text>
</comment>
<dbReference type="GO" id="GO:0019491">
    <property type="term" value="P:ectoine biosynthetic process"/>
    <property type="evidence" value="ECO:0007669"/>
    <property type="project" value="UniProtKB-UniPathway"/>
</dbReference>
<keyword evidence="9" id="KW-1185">Reference proteome</keyword>
<comment type="cofactor">
    <cofactor evidence="1 7">
        <name>pyridoxal 5'-phosphate</name>
        <dbReference type="ChEBI" id="CHEBI:597326"/>
    </cofactor>
</comment>